<dbReference type="RefSeq" id="XP_025373143.1">
    <property type="nucleotide sequence ID" value="XM_025510284.1"/>
</dbReference>
<keyword evidence="2" id="KW-1185">Reference proteome</keyword>
<reference evidence="1 2" key="1">
    <citation type="journal article" date="2018" name="Mol. Biol. Evol.">
        <title>Broad Genomic Sampling Reveals a Smut Pathogenic Ancestry of the Fungal Clade Ustilaginomycotina.</title>
        <authorList>
            <person name="Kijpornyongpan T."/>
            <person name="Mondo S.J."/>
            <person name="Barry K."/>
            <person name="Sandor L."/>
            <person name="Lee J."/>
            <person name="Lipzen A."/>
            <person name="Pangilinan J."/>
            <person name="LaButti K."/>
            <person name="Hainaut M."/>
            <person name="Henrissat B."/>
            <person name="Grigoriev I.V."/>
            <person name="Spatafora J.W."/>
            <person name="Aime M.C."/>
        </authorList>
    </citation>
    <scope>NUCLEOTIDE SEQUENCE [LARGE SCALE GENOMIC DNA]</scope>
    <source>
        <strain evidence="1 2">MCA 4658</strain>
    </source>
</reference>
<dbReference type="Proteomes" id="UP000245783">
    <property type="component" value="Unassembled WGS sequence"/>
</dbReference>
<evidence type="ECO:0000313" key="2">
    <source>
        <dbReference type="Proteomes" id="UP000245783"/>
    </source>
</evidence>
<protein>
    <submittedName>
        <fullName evidence="1">Uncharacterized protein</fullName>
    </submittedName>
</protein>
<dbReference type="EMBL" id="KZ819353">
    <property type="protein sequence ID" value="PWN45983.1"/>
    <property type="molecule type" value="Genomic_DNA"/>
</dbReference>
<dbReference type="AlphaFoldDB" id="A0A316WDU6"/>
<accession>A0A316WDU6</accession>
<dbReference type="GeneID" id="37032154"/>
<sequence>MRVRMTCACFISAKAHRRRRVSGAVLTTEAIDQADVTRPTPVSVIRAYRYHGDSSVQSRFDQPQSQLAFFGVLGIKVKQSGLPCMRSADTRRTRHHLCRVLDTRSNPERPRDVGLSADMSSWSTSLVKPHMRRLAPPCSRCKHRGLSMLQRTRRSERAPDRHSSTWGTPRCLLGRPWAAGSFASSQRVPRQ</sequence>
<proteinExistence type="predicted"/>
<name>A0A316WDU6_9BASI</name>
<evidence type="ECO:0000313" key="1">
    <source>
        <dbReference type="EMBL" id="PWN45983.1"/>
    </source>
</evidence>
<gene>
    <name evidence="1" type="ORF">IE81DRAFT_133048</name>
</gene>
<organism evidence="1 2">
    <name type="scientific">Ceraceosorus guamensis</name>
    <dbReference type="NCBI Taxonomy" id="1522189"/>
    <lineage>
        <taxon>Eukaryota</taxon>
        <taxon>Fungi</taxon>
        <taxon>Dikarya</taxon>
        <taxon>Basidiomycota</taxon>
        <taxon>Ustilaginomycotina</taxon>
        <taxon>Exobasidiomycetes</taxon>
        <taxon>Ceraceosorales</taxon>
        <taxon>Ceraceosoraceae</taxon>
        <taxon>Ceraceosorus</taxon>
    </lineage>
</organism>
<dbReference type="InParanoid" id="A0A316WDU6"/>